<keyword evidence="1" id="KW-0472">Membrane</keyword>
<evidence type="ECO:0000313" key="2">
    <source>
        <dbReference type="EMBL" id="RIJ19425.1"/>
    </source>
</evidence>
<feature type="non-terminal residue" evidence="2">
    <location>
        <position position="1"/>
    </location>
</feature>
<reference evidence="2 3" key="1">
    <citation type="submission" date="2018-08" db="EMBL/GenBank/DDBJ databases">
        <title>Genome Sequence of Clavibacter michiganensis Subspecies type strains, and the Atypical Peach-Colored Strains Isolated from Tomato.</title>
        <authorList>
            <person name="Osdaghi E."/>
            <person name="Portier P."/>
            <person name="Briand M."/>
            <person name="Jacques M.-A."/>
        </authorList>
    </citation>
    <scope>NUCLEOTIDE SEQUENCE [LARGE SCALE GENOMIC DNA]</scope>
    <source>
        <strain evidence="2 3">CFBP 6488</strain>
    </source>
</reference>
<dbReference type="GO" id="GO:0016020">
    <property type="term" value="C:membrane"/>
    <property type="evidence" value="ECO:0007669"/>
    <property type="project" value="InterPro"/>
</dbReference>
<keyword evidence="1" id="KW-1133">Transmembrane helix</keyword>
<dbReference type="GO" id="GO:0042925">
    <property type="term" value="F:benzoate transmembrane transporter activity"/>
    <property type="evidence" value="ECO:0007669"/>
    <property type="project" value="InterPro"/>
</dbReference>
<accession>A0A399QML6</accession>
<protein>
    <submittedName>
        <fullName evidence="2">Benzoate transporter</fullName>
    </submittedName>
</protein>
<keyword evidence="1" id="KW-0812">Transmembrane</keyword>
<feature type="transmembrane region" description="Helical" evidence="1">
    <location>
        <begin position="37"/>
        <end position="70"/>
    </location>
</feature>
<dbReference type="Pfam" id="PF03594">
    <property type="entry name" value="BenE"/>
    <property type="match status" value="1"/>
</dbReference>
<gene>
    <name evidence="2" type="ORF">DZF93_12990</name>
</gene>
<comment type="caution">
    <text evidence="2">The sequence shown here is derived from an EMBL/GenBank/DDBJ whole genome shotgun (WGS) entry which is preliminary data.</text>
</comment>
<proteinExistence type="predicted"/>
<evidence type="ECO:0000256" key="1">
    <source>
        <dbReference type="SAM" id="Phobius"/>
    </source>
</evidence>
<evidence type="ECO:0000313" key="3">
    <source>
        <dbReference type="Proteomes" id="UP000266634"/>
    </source>
</evidence>
<name>A0A399QML6_9MICO</name>
<dbReference type="InterPro" id="IPR004711">
    <property type="entry name" value="Benzoate_Transporter"/>
</dbReference>
<sequence>VAGPAGVVAAAAGLALAPSLASSLASAMREPGAHLPAIATFVVAASGITVGGLGAAFCALVVGVLVHLALRTRATPRDRLDRHEERDAA</sequence>
<organism evidence="2 3">
    <name type="scientific">Clavibacter michiganensis subsp. insidiosus</name>
    <dbReference type="NCBI Taxonomy" id="33014"/>
    <lineage>
        <taxon>Bacteria</taxon>
        <taxon>Bacillati</taxon>
        <taxon>Actinomycetota</taxon>
        <taxon>Actinomycetes</taxon>
        <taxon>Micrococcales</taxon>
        <taxon>Microbacteriaceae</taxon>
        <taxon>Clavibacter</taxon>
    </lineage>
</organism>
<dbReference type="AlphaFoldDB" id="A0A399QML6"/>
<dbReference type="Proteomes" id="UP000266634">
    <property type="component" value="Unassembled WGS sequence"/>
</dbReference>
<dbReference type="EMBL" id="QWEA01000621">
    <property type="protein sequence ID" value="RIJ19425.1"/>
    <property type="molecule type" value="Genomic_DNA"/>
</dbReference>